<dbReference type="InterPro" id="IPR036188">
    <property type="entry name" value="FAD/NAD-bd_sf"/>
</dbReference>
<dbReference type="EC" id="1.8.1.9" evidence="5"/>
<evidence type="ECO:0000256" key="3">
    <source>
        <dbReference type="ARBA" id="ARBA00048132"/>
    </source>
</evidence>
<reference evidence="5 6" key="1">
    <citation type="submission" date="2016-06" db="EMBL/GenBank/DDBJ databases">
        <title>Genome sequence of Oerskovia enterophila DSM 43852.</title>
        <authorList>
            <person name="Poehlein A."/>
            <person name="Jag V."/>
            <person name="Bengelsdorf F.R."/>
            <person name="Daniel R."/>
            <person name="Duerre P."/>
        </authorList>
    </citation>
    <scope>NUCLEOTIDE SEQUENCE [LARGE SCALE GENOMIC DNA]</scope>
    <source>
        <strain evidence="5 6">DSM 43852</strain>
    </source>
</reference>
<sequence>MTRENPAPATGESTSNDAAPETYDVVVVGGGAAGLSGALTLARARRSVLVIDAGRPRNAPAAHMHGYLSRDGEDPAALLATGRAEVAAYGGRISQGTVESATALPDGGFEVLTTDGRAVRARRLLVTTGLVDELPDVPGLAERWGKDVLHCPYCHGWEVRDQAVGILATSPMSIHQAQMWRQWTDDVTLFLHGSPAPDAETRAALDARGIRVVEGRVAGLALDADALSGARLASGEVVECTALVVAPRFTARSAVLTSLGVETEDQVVDGVTIGTFVPSDPQGATSVPGVRVAGNVTNIMAQVVAAAAAGVQAAAATNGDLIVEEVQQALAARTAPSAHAG</sequence>
<evidence type="ECO:0000256" key="2">
    <source>
        <dbReference type="ARBA" id="ARBA00023002"/>
    </source>
</evidence>
<keyword evidence="6" id="KW-1185">Reference proteome</keyword>
<keyword evidence="1" id="KW-0285">Flavoprotein</keyword>
<dbReference type="InterPro" id="IPR050097">
    <property type="entry name" value="Ferredoxin-NADP_redctase_2"/>
</dbReference>
<gene>
    <name evidence="5" type="primary">trxB_3</name>
    <name evidence="5" type="ORF">OERS_21000</name>
</gene>
<accession>A0ABX2Y5X5</accession>
<dbReference type="Pfam" id="PF07992">
    <property type="entry name" value="Pyr_redox_2"/>
    <property type="match status" value="1"/>
</dbReference>
<dbReference type="Gene3D" id="3.50.50.60">
    <property type="entry name" value="FAD/NAD(P)-binding domain"/>
    <property type="match status" value="2"/>
</dbReference>
<protein>
    <submittedName>
        <fullName evidence="5">Thioredoxin reductase</fullName>
        <ecNumber evidence="5">1.8.1.9</ecNumber>
    </submittedName>
</protein>
<evidence type="ECO:0000313" key="6">
    <source>
        <dbReference type="Proteomes" id="UP000093412"/>
    </source>
</evidence>
<comment type="catalytic activity">
    <reaction evidence="3">
        <text>[thioredoxin]-dithiol + NADP(+) = [thioredoxin]-disulfide + NADPH + H(+)</text>
        <dbReference type="Rhea" id="RHEA:20345"/>
        <dbReference type="Rhea" id="RHEA-COMP:10698"/>
        <dbReference type="Rhea" id="RHEA-COMP:10700"/>
        <dbReference type="ChEBI" id="CHEBI:15378"/>
        <dbReference type="ChEBI" id="CHEBI:29950"/>
        <dbReference type="ChEBI" id="CHEBI:50058"/>
        <dbReference type="ChEBI" id="CHEBI:57783"/>
        <dbReference type="ChEBI" id="CHEBI:58349"/>
        <dbReference type="EC" id="1.8.1.9"/>
    </reaction>
</comment>
<evidence type="ECO:0000313" key="5">
    <source>
        <dbReference type="EMBL" id="OCI31149.1"/>
    </source>
</evidence>
<dbReference type="PRINTS" id="PR00368">
    <property type="entry name" value="FADPNR"/>
</dbReference>
<dbReference type="SUPFAM" id="SSF51905">
    <property type="entry name" value="FAD/NAD(P)-binding domain"/>
    <property type="match status" value="1"/>
</dbReference>
<dbReference type="GO" id="GO:0004791">
    <property type="term" value="F:thioredoxin-disulfide reductase (NADPH) activity"/>
    <property type="evidence" value="ECO:0007669"/>
    <property type="project" value="UniProtKB-EC"/>
</dbReference>
<dbReference type="PANTHER" id="PTHR48105">
    <property type="entry name" value="THIOREDOXIN REDUCTASE 1-RELATED-RELATED"/>
    <property type="match status" value="1"/>
</dbReference>
<dbReference type="Proteomes" id="UP000093412">
    <property type="component" value="Unassembled WGS sequence"/>
</dbReference>
<keyword evidence="2 5" id="KW-0560">Oxidoreductase</keyword>
<comment type="caution">
    <text evidence="5">The sequence shown here is derived from an EMBL/GenBank/DDBJ whole genome shotgun (WGS) entry which is preliminary data.</text>
</comment>
<evidence type="ECO:0000256" key="1">
    <source>
        <dbReference type="ARBA" id="ARBA00022630"/>
    </source>
</evidence>
<name>A0ABX2Y5X5_9CELL</name>
<dbReference type="PRINTS" id="PR00469">
    <property type="entry name" value="PNDRDTASEII"/>
</dbReference>
<feature type="domain" description="FAD/NAD(P)-binding" evidence="4">
    <location>
        <begin position="23"/>
        <end position="310"/>
    </location>
</feature>
<evidence type="ECO:0000259" key="4">
    <source>
        <dbReference type="Pfam" id="PF07992"/>
    </source>
</evidence>
<dbReference type="InterPro" id="IPR023753">
    <property type="entry name" value="FAD/NAD-binding_dom"/>
</dbReference>
<organism evidence="5 6">
    <name type="scientific">Oerskovia enterophila</name>
    <dbReference type="NCBI Taxonomy" id="43678"/>
    <lineage>
        <taxon>Bacteria</taxon>
        <taxon>Bacillati</taxon>
        <taxon>Actinomycetota</taxon>
        <taxon>Actinomycetes</taxon>
        <taxon>Micrococcales</taxon>
        <taxon>Cellulomonadaceae</taxon>
        <taxon>Oerskovia</taxon>
    </lineage>
</organism>
<proteinExistence type="predicted"/>
<dbReference type="EMBL" id="MAQA01000022">
    <property type="protein sequence ID" value="OCI31149.1"/>
    <property type="molecule type" value="Genomic_DNA"/>
</dbReference>
<dbReference type="RefSeq" id="WP_211268467.1">
    <property type="nucleotide sequence ID" value="NZ_MAQA01000022.1"/>
</dbReference>